<reference evidence="1" key="1">
    <citation type="submission" date="2021-06" db="EMBL/GenBank/DDBJ databases">
        <authorList>
            <person name="Kallberg Y."/>
            <person name="Tangrot J."/>
            <person name="Rosling A."/>
        </authorList>
    </citation>
    <scope>NUCLEOTIDE SEQUENCE</scope>
    <source>
        <strain evidence="1">IA702</strain>
    </source>
</reference>
<proteinExistence type="predicted"/>
<dbReference type="Proteomes" id="UP000789572">
    <property type="component" value="Unassembled WGS sequence"/>
</dbReference>
<keyword evidence="2" id="KW-1185">Reference proteome</keyword>
<sequence length="407" mass="46211">MTPWLSCKGITAGCLCPLCLVQFLPILNRFGLSVIPEKIDISVSLRKAFDTPLQILPTATSLKDLATAPFDKKIPIESVCYKKWKSMIGDTVDNYFINGDANGTSGSSLSYKCQSALEQDYSGSENVLLSRYDRLVRDIWCELSKNLPFSFLMDRNVMDYSGATVKNTRPDVMAWLNGALIFKAEEKQFAADKAVAEQELLAKMDFWNRSTYGRVPYILSYAAAANLVQFFAITRDMNRIDVSDVYDLQRFPGEFMTLVSSLNLFRVIVTFKNYLPERYAMPMYQEVRRKNNTVVTLLSDTTVLKEIRNFDEYIDFDTLKEVYESINGSAFCVYSIEGPKLGNKKKRKISETGTHYSVVLTPVCHHRQPKNEDELRIAITAVLKGLNQLHSRGVLIICYLCDSCPMF</sequence>
<organism evidence="1 2">
    <name type="scientific">Paraglomus occultum</name>
    <dbReference type="NCBI Taxonomy" id="144539"/>
    <lineage>
        <taxon>Eukaryota</taxon>
        <taxon>Fungi</taxon>
        <taxon>Fungi incertae sedis</taxon>
        <taxon>Mucoromycota</taxon>
        <taxon>Glomeromycotina</taxon>
        <taxon>Glomeromycetes</taxon>
        <taxon>Paraglomerales</taxon>
        <taxon>Paraglomeraceae</taxon>
        <taxon>Paraglomus</taxon>
    </lineage>
</organism>
<evidence type="ECO:0000313" key="2">
    <source>
        <dbReference type="Proteomes" id="UP000789572"/>
    </source>
</evidence>
<protein>
    <submittedName>
        <fullName evidence="1">6248_t:CDS:1</fullName>
    </submittedName>
</protein>
<dbReference type="AlphaFoldDB" id="A0A9N8W7G7"/>
<comment type="caution">
    <text evidence="1">The sequence shown here is derived from an EMBL/GenBank/DDBJ whole genome shotgun (WGS) entry which is preliminary data.</text>
</comment>
<dbReference type="EMBL" id="CAJVPJ010000113">
    <property type="protein sequence ID" value="CAG8479941.1"/>
    <property type="molecule type" value="Genomic_DNA"/>
</dbReference>
<dbReference type="OrthoDB" id="2436484at2759"/>
<name>A0A9N8W7G7_9GLOM</name>
<accession>A0A9N8W7G7</accession>
<evidence type="ECO:0000313" key="1">
    <source>
        <dbReference type="EMBL" id="CAG8479941.1"/>
    </source>
</evidence>
<gene>
    <name evidence="1" type="ORF">POCULU_LOCUS1487</name>
</gene>